<dbReference type="InterPro" id="IPR007080">
    <property type="entry name" value="RNA_pol_Rpb1_1"/>
</dbReference>
<comment type="catalytic activity">
    <reaction evidence="6">
        <text>RNA(n) + a ribonucleoside 5'-triphosphate = RNA(n+1) + diphosphate</text>
        <dbReference type="Rhea" id="RHEA:21248"/>
        <dbReference type="Rhea" id="RHEA-COMP:14527"/>
        <dbReference type="Rhea" id="RHEA-COMP:17342"/>
        <dbReference type="ChEBI" id="CHEBI:33019"/>
        <dbReference type="ChEBI" id="CHEBI:61557"/>
        <dbReference type="ChEBI" id="CHEBI:140395"/>
        <dbReference type="EC" id="2.7.7.6"/>
    </reaction>
</comment>
<dbReference type="InterPro" id="IPR007081">
    <property type="entry name" value="RNA_pol_Rpb1_5"/>
</dbReference>
<proteinExistence type="inferred from homology"/>
<dbReference type="GO" id="GO:0003899">
    <property type="term" value="F:DNA-directed RNA polymerase activity"/>
    <property type="evidence" value="ECO:0007669"/>
    <property type="project" value="UniProtKB-EC"/>
</dbReference>
<feature type="region of interest" description="Disordered" evidence="7">
    <location>
        <begin position="1720"/>
        <end position="1743"/>
    </location>
</feature>
<dbReference type="PANTHER" id="PTHR19376">
    <property type="entry name" value="DNA-DIRECTED RNA POLYMERASE"/>
    <property type="match status" value="1"/>
</dbReference>
<protein>
    <recommendedName>
        <fullName evidence="6">DNA-directed RNA polymerase subunit</fullName>
        <ecNumber evidence="6">2.7.7.6</ecNumber>
    </recommendedName>
</protein>
<dbReference type="EMBL" id="CATOUU010000150">
    <property type="protein sequence ID" value="CAI9918068.1"/>
    <property type="molecule type" value="Genomic_DNA"/>
</dbReference>
<dbReference type="InterPro" id="IPR007083">
    <property type="entry name" value="RNA_pol_Rpb1_4"/>
</dbReference>
<keyword evidence="3 6" id="KW-0808">Transferase</keyword>
<organism evidence="9">
    <name type="scientific">Hexamita inflata</name>
    <dbReference type="NCBI Taxonomy" id="28002"/>
    <lineage>
        <taxon>Eukaryota</taxon>
        <taxon>Metamonada</taxon>
        <taxon>Diplomonadida</taxon>
        <taxon>Hexamitidae</taxon>
        <taxon>Hexamitinae</taxon>
        <taxon>Hexamita</taxon>
    </lineage>
</organism>
<keyword evidence="2 6" id="KW-0240">DNA-directed RNA polymerase</keyword>
<dbReference type="Gene3D" id="4.10.860.120">
    <property type="entry name" value="RNA polymerase II, clamp domain"/>
    <property type="match status" value="1"/>
</dbReference>
<reference evidence="10 11" key="2">
    <citation type="submission" date="2024-07" db="EMBL/GenBank/DDBJ databases">
        <authorList>
            <person name="Akdeniz Z."/>
        </authorList>
    </citation>
    <scope>NUCLEOTIDE SEQUENCE [LARGE SCALE GENOMIC DNA]</scope>
</reference>
<dbReference type="InterPro" id="IPR038120">
    <property type="entry name" value="Rpb1_funnel_sf"/>
</dbReference>
<keyword evidence="5 6" id="KW-0804">Transcription</keyword>
<feature type="domain" description="RNA polymerase N-terminal" evidence="8">
    <location>
        <begin position="222"/>
        <end position="512"/>
    </location>
</feature>
<evidence type="ECO:0000313" key="9">
    <source>
        <dbReference type="EMBL" id="CAI9918068.1"/>
    </source>
</evidence>
<dbReference type="Pfam" id="PF04983">
    <property type="entry name" value="RNA_pol_Rpb1_3"/>
    <property type="match status" value="1"/>
</dbReference>
<dbReference type="Pfam" id="PF04997">
    <property type="entry name" value="RNA_pol_Rpb1_1"/>
    <property type="match status" value="1"/>
</dbReference>
<dbReference type="Pfam" id="PF00623">
    <property type="entry name" value="RNA_pol_Rpb1_2"/>
    <property type="match status" value="1"/>
</dbReference>
<evidence type="ECO:0000256" key="6">
    <source>
        <dbReference type="RuleBase" id="RU004279"/>
    </source>
</evidence>
<dbReference type="GO" id="GO:0005665">
    <property type="term" value="C:RNA polymerase II, core complex"/>
    <property type="evidence" value="ECO:0007669"/>
    <property type="project" value="TreeGrafter"/>
</dbReference>
<evidence type="ECO:0000256" key="4">
    <source>
        <dbReference type="ARBA" id="ARBA00022695"/>
    </source>
</evidence>
<dbReference type="SUPFAM" id="SSF64484">
    <property type="entry name" value="beta and beta-prime subunits of DNA dependent RNA-polymerase"/>
    <property type="match status" value="1"/>
</dbReference>
<evidence type="ECO:0000256" key="2">
    <source>
        <dbReference type="ARBA" id="ARBA00022478"/>
    </source>
</evidence>
<dbReference type="InterPro" id="IPR042102">
    <property type="entry name" value="RNA_pol_Rpb1_3_sf"/>
</dbReference>
<feature type="compositionally biased region" description="Basic and acidic residues" evidence="7">
    <location>
        <begin position="1726"/>
        <end position="1743"/>
    </location>
</feature>
<dbReference type="Gene3D" id="1.10.274.100">
    <property type="entry name" value="RNA polymerase Rpb1, domain 3"/>
    <property type="match status" value="1"/>
</dbReference>
<dbReference type="InterPro" id="IPR007075">
    <property type="entry name" value="RNA_pol_Rpb1_6"/>
</dbReference>
<dbReference type="GO" id="GO:0003677">
    <property type="term" value="F:DNA binding"/>
    <property type="evidence" value="ECO:0007669"/>
    <property type="project" value="InterPro"/>
</dbReference>
<comment type="caution">
    <text evidence="9">The sequence shown here is derived from an EMBL/GenBank/DDBJ whole genome shotgun (WGS) entry which is preliminary data.</text>
</comment>
<feature type="region of interest" description="Disordered" evidence="7">
    <location>
        <begin position="546"/>
        <end position="566"/>
    </location>
</feature>
<dbReference type="Gene3D" id="1.10.132.30">
    <property type="match status" value="1"/>
</dbReference>
<dbReference type="Gene3D" id="3.30.1490.180">
    <property type="entry name" value="RNA polymerase ii"/>
    <property type="match status" value="1"/>
</dbReference>
<accession>A0AA86NEX7</accession>
<dbReference type="Gene3D" id="2.40.40.20">
    <property type="match status" value="1"/>
</dbReference>
<evidence type="ECO:0000259" key="8">
    <source>
        <dbReference type="SMART" id="SM00663"/>
    </source>
</evidence>
<dbReference type="InterPro" id="IPR045867">
    <property type="entry name" value="DNA-dir_RpoC_beta_prime"/>
</dbReference>
<dbReference type="EC" id="2.7.7.6" evidence="6"/>
<keyword evidence="11" id="KW-1185">Reference proteome</keyword>
<evidence type="ECO:0000313" key="10">
    <source>
        <dbReference type="EMBL" id="CAL6089119.1"/>
    </source>
</evidence>
<gene>
    <name evidence="9" type="ORF">HINF_LOCUS5713</name>
    <name evidence="10" type="ORF">HINF_LOCUS64604</name>
</gene>
<dbReference type="EMBL" id="CAXDID020000416">
    <property type="protein sequence ID" value="CAL6089119.1"/>
    <property type="molecule type" value="Genomic_DNA"/>
</dbReference>
<dbReference type="InterPro" id="IPR044893">
    <property type="entry name" value="RNA_pol_Rpb1_clamp_domain"/>
</dbReference>
<dbReference type="Pfam" id="PF04992">
    <property type="entry name" value="RNA_pol_Rpb1_6"/>
    <property type="match status" value="1"/>
</dbReference>
<dbReference type="GO" id="GO:0006351">
    <property type="term" value="P:DNA-templated transcription"/>
    <property type="evidence" value="ECO:0007669"/>
    <property type="project" value="InterPro"/>
</dbReference>
<comment type="similarity">
    <text evidence="1 6">Belongs to the RNA polymerase beta' chain family.</text>
</comment>
<dbReference type="Gene3D" id="6.10.250.2940">
    <property type="match status" value="1"/>
</dbReference>
<evidence type="ECO:0000256" key="5">
    <source>
        <dbReference type="ARBA" id="ARBA00023163"/>
    </source>
</evidence>
<name>A0AA86NEX7_9EUKA</name>
<dbReference type="InterPro" id="IPR006592">
    <property type="entry name" value="RNA_pol_N"/>
</dbReference>
<evidence type="ECO:0000256" key="1">
    <source>
        <dbReference type="ARBA" id="ARBA00006460"/>
    </source>
</evidence>
<dbReference type="SMART" id="SM00663">
    <property type="entry name" value="RPOLA_N"/>
    <property type="match status" value="1"/>
</dbReference>
<evidence type="ECO:0000256" key="7">
    <source>
        <dbReference type="SAM" id="MobiDB-lite"/>
    </source>
</evidence>
<evidence type="ECO:0000313" key="11">
    <source>
        <dbReference type="Proteomes" id="UP001642409"/>
    </source>
</evidence>
<dbReference type="Proteomes" id="UP001642409">
    <property type="component" value="Unassembled WGS sequence"/>
</dbReference>
<dbReference type="Pfam" id="PF05000">
    <property type="entry name" value="RNA_pol_Rpb1_4"/>
    <property type="match status" value="1"/>
</dbReference>
<dbReference type="FunFam" id="2.40.40.20:FF:000019">
    <property type="entry name" value="DNA-directed RNA polymerase II subunit RPB1"/>
    <property type="match status" value="1"/>
</dbReference>
<sequence>MKEQKLSISRGKIVGIQFSAMPRDVIKKLPQVCPCESQHDQYKELEDKHLGVVFQEDGECQTCHGTAAVRVGEMPCPGHMGAIHLSDSQFIFHPMLIDKLVFIMNMFCPSCYRLKMRVLLDNQKMMKKEDQDAFISQLQKRIPMYKFLQQTSEKCKDMECCDMKCHFKALESINKLQKTSQYKNSKQSSQSEEQTPQDALKFLNNLHADDLKLLGLENAHPSDMVMQYIPVAPVCCRPNISSMGMVSRDQMTDQYQRLLKLVSQRTNGDQKEKELNREMIAESFKSIIKTSSEEAESTDQKSKGIAERLKGKQGRMRMNIMGKRVNFCSRSVISGDPTISVDQLGVPRSVAMRLTFPEPVTERNIDFLTKLVKNGTQYPGANAIERADGIVKLELASKDTIQLQIGDIVHRHLLDDDYVMFNRQPSLHKMSFMAHKAKILPYSTFRLNLCCTRPYNADFDGDEMNCHEPQSYQAITELTEIMLVSKQIVSCKNNAPLISIVQDSLVGCFMLTQKDKFIIRQDFQKYMMFLEYPDAQYKQIGTPFQSTEKENAANHSSANSFTQSGSFVSSSETQQGVQNSSRPLACIKTCQPAIIFPEPMWTGKQMFSLSMPDKLSMTIGKVDDIQSDRAITILNGELLSGVASSKLVGQAQGGLTHILFNDFSHDYCKAFLNNCQRTFTQMMIDHSFSIGFGDMIIDNDSRQDAFTKNNELFANNAKVFNDSINNKIKLAPGQTNEQGFEGKFQQVLQETSKKLVEVVRKFLPKRNALICMADSGSKGKDLNIQQIAACVGQQMLQGNRMTYRFLTNRSLPHFQPFDYSLHSRGYVSHSFIQGLDAPEFWFHMTGGREGVCDTSIKTADSGYVERKMMKNMESVSQGYDNSVRNDQNGFVQLRYGDDNLNTHFCETQEYKSIGLTDKEFFSEFFVDYNKQTAKSRRRVDEEQAIGFGELINEFADLQQLGLYDFALTSKKLKEFQVVVDPDLVKHPDLLAYLQMHIAKFVEQKEDQTPTLSAWLSDEAINKLKMNQQILKLEYLTLLAERFWLQSNHTFILQLSQAKTAEFLKNTSCDLLRIINNQKTNQISQKTPLIISDSNATSLHCDSAVTDLDPVYVVYEVNKLLREIAQFKSQESKILRAMIRLIFNSKQMCYKFRLSPQHFKNCMDQIRKKFYASNGVPGEPVGPLASHSISEPATQLTLNTFHTAGTSALGSLGLPRLKELIDFRPTKTPIMTIYMKNGAEHAYIKQTSEHKGRVAMQQKQVMKVAALIENSYFQDFVKQMQVIFDPNDSFEPDLLWLDYARATKFYPEVTCPFVLRYEISLKKMLEKDESLTLLQIVQIIRHEYPDFETSYYSGMGTHVIRMRPHQLLTPTDLTNVNTQLAKLHISGFEKVKKVFQDSVSPFVHFGFDQFAPVDTENANFGGIYKSDLATPKDKDDKSEPQIQELIIKTEGSDLITVLGMDDVDETRTIVNDLPEVYNVLGVEAARQLLVTEMRITLPSDGLNPRHFGLLADVMMSSPSCGKMISINRHGMRITNTGVVAQASFEQPADAFLAGAAFGLHDNCQAVSTAVTIGSEMRHGTSSFDLLLDCSKLPALPDTEHPGRVVQDKKRILQELDKQNSVAQDAVSNANSTRGEHVFTVVSHKTTRSRSQTFSRYLTHNNSVISGLVSQKTQSGGNLATQMDPYRAISDKSKNSYNSQPSSGSVSKFSVNSIGLLSKLSKNLSKKQQAEPEAVEKLPKEDGWM</sequence>
<comment type="function">
    <text evidence="6">DNA-dependent RNA polymerase catalyzes the transcription of DNA into RNA using the four ribonucleoside triphosphates as substrates.</text>
</comment>
<keyword evidence="4 6" id="KW-0548">Nucleotidyltransferase</keyword>
<reference evidence="9" key="1">
    <citation type="submission" date="2023-06" db="EMBL/GenBank/DDBJ databases">
        <authorList>
            <person name="Kurt Z."/>
        </authorList>
    </citation>
    <scope>NUCLEOTIDE SEQUENCE</scope>
</reference>
<dbReference type="PANTHER" id="PTHR19376:SF37">
    <property type="entry name" value="DNA-DIRECTED RNA POLYMERASE II SUBUNIT RPB1"/>
    <property type="match status" value="1"/>
</dbReference>
<evidence type="ECO:0000256" key="3">
    <source>
        <dbReference type="ARBA" id="ARBA00022679"/>
    </source>
</evidence>
<dbReference type="InterPro" id="IPR007066">
    <property type="entry name" value="RNA_pol_Rpb1_3"/>
</dbReference>
<dbReference type="Pfam" id="PF04998">
    <property type="entry name" value="RNA_pol_Rpb1_5"/>
    <property type="match status" value="1"/>
</dbReference>
<dbReference type="InterPro" id="IPR000722">
    <property type="entry name" value="RNA_pol_asu"/>
</dbReference>